<name>A0AAD8EAI0_DIPPU</name>
<reference evidence="2" key="2">
    <citation type="submission" date="2023-05" db="EMBL/GenBank/DDBJ databases">
        <authorList>
            <person name="Fouks B."/>
        </authorList>
    </citation>
    <scope>NUCLEOTIDE SEQUENCE</scope>
    <source>
        <strain evidence="2">Stay&amp;Tobe</strain>
        <tissue evidence="2">Testes</tissue>
    </source>
</reference>
<evidence type="ECO:0000313" key="2">
    <source>
        <dbReference type="EMBL" id="KAJ9583168.1"/>
    </source>
</evidence>
<dbReference type="Proteomes" id="UP001233999">
    <property type="component" value="Unassembled WGS sequence"/>
</dbReference>
<reference evidence="2" key="1">
    <citation type="journal article" date="2023" name="IScience">
        <title>Live-bearing cockroach genome reveals convergent evolutionary mechanisms linked to viviparity in insects and beyond.</title>
        <authorList>
            <person name="Fouks B."/>
            <person name="Harrison M.C."/>
            <person name="Mikhailova A.A."/>
            <person name="Marchal E."/>
            <person name="English S."/>
            <person name="Carruthers M."/>
            <person name="Jennings E.C."/>
            <person name="Chiamaka E.L."/>
            <person name="Frigard R.A."/>
            <person name="Pippel M."/>
            <person name="Attardo G.M."/>
            <person name="Benoit J.B."/>
            <person name="Bornberg-Bauer E."/>
            <person name="Tobe S.S."/>
        </authorList>
    </citation>
    <scope>NUCLEOTIDE SEQUENCE</scope>
    <source>
        <strain evidence="2">Stay&amp;Tobe</strain>
    </source>
</reference>
<proteinExistence type="predicted"/>
<organism evidence="2 3">
    <name type="scientific">Diploptera punctata</name>
    <name type="common">Pacific beetle cockroach</name>
    <dbReference type="NCBI Taxonomy" id="6984"/>
    <lineage>
        <taxon>Eukaryota</taxon>
        <taxon>Metazoa</taxon>
        <taxon>Ecdysozoa</taxon>
        <taxon>Arthropoda</taxon>
        <taxon>Hexapoda</taxon>
        <taxon>Insecta</taxon>
        <taxon>Pterygota</taxon>
        <taxon>Neoptera</taxon>
        <taxon>Polyneoptera</taxon>
        <taxon>Dictyoptera</taxon>
        <taxon>Blattodea</taxon>
        <taxon>Blaberoidea</taxon>
        <taxon>Blaberidae</taxon>
        <taxon>Diplopterinae</taxon>
        <taxon>Diploptera</taxon>
    </lineage>
</organism>
<keyword evidence="1" id="KW-0812">Transmembrane</keyword>
<sequence>VNFLPNCELLPLVTYYRNYRYQFTHRPIIFLNIEGEDIIFFLHLIIRRRNAILTFSKKKQTTGVHVTMFTSVKTLFHHAYTKHTSYFNNIQLLLVKSTFYRPSLEKYDQSVWVLAYVINSILLFLLFALFFI</sequence>
<feature type="non-terminal residue" evidence="2">
    <location>
        <position position="132"/>
    </location>
</feature>
<feature type="non-terminal residue" evidence="2">
    <location>
        <position position="1"/>
    </location>
</feature>
<protein>
    <submittedName>
        <fullName evidence="2">Uncharacterized protein</fullName>
    </submittedName>
</protein>
<keyword evidence="1" id="KW-0472">Membrane</keyword>
<feature type="transmembrane region" description="Helical" evidence="1">
    <location>
        <begin position="111"/>
        <end position="131"/>
    </location>
</feature>
<gene>
    <name evidence="2" type="ORF">L9F63_022491</name>
</gene>
<evidence type="ECO:0000256" key="1">
    <source>
        <dbReference type="SAM" id="Phobius"/>
    </source>
</evidence>
<dbReference type="EMBL" id="JASPKZ010007652">
    <property type="protein sequence ID" value="KAJ9583168.1"/>
    <property type="molecule type" value="Genomic_DNA"/>
</dbReference>
<keyword evidence="1" id="KW-1133">Transmembrane helix</keyword>
<comment type="caution">
    <text evidence="2">The sequence shown here is derived from an EMBL/GenBank/DDBJ whole genome shotgun (WGS) entry which is preliminary data.</text>
</comment>
<evidence type="ECO:0000313" key="3">
    <source>
        <dbReference type="Proteomes" id="UP001233999"/>
    </source>
</evidence>
<dbReference type="AlphaFoldDB" id="A0AAD8EAI0"/>
<keyword evidence="3" id="KW-1185">Reference proteome</keyword>
<accession>A0AAD8EAI0</accession>